<keyword evidence="20" id="KW-1185">Reference proteome</keyword>
<feature type="domain" description="Ig-like" evidence="16">
    <location>
        <begin position="41"/>
        <end position="160"/>
    </location>
</feature>
<feature type="chain" id="PRO_5035928496" description="Brevican core protein-like" evidence="13">
    <location>
        <begin position="22"/>
        <end position="1101"/>
    </location>
</feature>
<keyword evidence="4" id="KW-0677">Repeat</keyword>
<dbReference type="Gene3D" id="2.60.40.10">
    <property type="entry name" value="Immunoglobulins"/>
    <property type="match status" value="1"/>
</dbReference>
<dbReference type="Gene3D" id="2.10.70.10">
    <property type="entry name" value="Complement Module, domain 1"/>
    <property type="match status" value="1"/>
</dbReference>
<dbReference type="InterPro" id="IPR050691">
    <property type="entry name" value="Hyaluronan_bind_Proteoglycan"/>
</dbReference>
<accession>A0A8T3CQJ1</accession>
<dbReference type="PROSITE" id="PS50041">
    <property type="entry name" value="C_TYPE_LECTIN_2"/>
    <property type="match status" value="1"/>
</dbReference>
<dbReference type="SUPFAM" id="SSF48726">
    <property type="entry name" value="Immunoglobulin"/>
    <property type="match status" value="1"/>
</dbReference>
<dbReference type="PROSITE" id="PS00022">
    <property type="entry name" value="EGF_1"/>
    <property type="match status" value="1"/>
</dbReference>
<feature type="disulfide bond" evidence="9">
    <location>
        <begin position="862"/>
        <end position="871"/>
    </location>
</feature>
<dbReference type="Gene3D" id="3.10.100.10">
    <property type="entry name" value="Mannose-Binding Protein A, subunit A"/>
    <property type="match status" value="3"/>
</dbReference>
<evidence type="ECO:0000256" key="2">
    <source>
        <dbReference type="ARBA" id="ARBA00022525"/>
    </source>
</evidence>
<feature type="disulfide bond" evidence="10">
    <location>
        <begin position="1034"/>
        <end position="1061"/>
    </location>
</feature>
<feature type="domain" description="Link" evidence="18">
    <location>
        <begin position="258"/>
        <end position="357"/>
    </location>
</feature>
<dbReference type="GO" id="GO:0010001">
    <property type="term" value="P:glial cell differentiation"/>
    <property type="evidence" value="ECO:0007669"/>
    <property type="project" value="TreeGrafter"/>
</dbReference>
<evidence type="ECO:0000259" key="16">
    <source>
        <dbReference type="PROSITE" id="PS50835"/>
    </source>
</evidence>
<dbReference type="InterPro" id="IPR000538">
    <property type="entry name" value="Link_dom"/>
</dbReference>
<evidence type="ECO:0000256" key="4">
    <source>
        <dbReference type="ARBA" id="ARBA00022737"/>
    </source>
</evidence>
<comment type="subcellular location">
    <subcellularLocation>
        <location evidence="1">Secreted</location>
    </subcellularLocation>
</comment>
<feature type="region of interest" description="Disordered" evidence="12">
    <location>
        <begin position="738"/>
        <end position="823"/>
    </location>
</feature>
<feature type="compositionally biased region" description="Basic residues" evidence="12">
    <location>
        <begin position="462"/>
        <end position="476"/>
    </location>
</feature>
<feature type="signal peptide" evidence="13">
    <location>
        <begin position="1"/>
        <end position="21"/>
    </location>
</feature>
<dbReference type="SUPFAM" id="SSF56436">
    <property type="entry name" value="C-type lectin-like"/>
    <property type="match status" value="3"/>
</dbReference>
<evidence type="ECO:0000256" key="7">
    <source>
        <dbReference type="ARBA" id="ARBA00023180"/>
    </source>
</evidence>
<keyword evidence="9" id="KW-0245">EGF-like domain</keyword>
<feature type="disulfide bond" evidence="10">
    <location>
        <begin position="1005"/>
        <end position="1048"/>
    </location>
</feature>
<evidence type="ECO:0000259" key="18">
    <source>
        <dbReference type="PROSITE" id="PS50963"/>
    </source>
</evidence>
<dbReference type="InterPro" id="IPR001304">
    <property type="entry name" value="C-type_lectin-like"/>
</dbReference>
<dbReference type="SMART" id="SM00032">
    <property type="entry name" value="CCP"/>
    <property type="match status" value="1"/>
</dbReference>
<dbReference type="PROSITE" id="PS50923">
    <property type="entry name" value="SUSHI"/>
    <property type="match status" value="1"/>
</dbReference>
<dbReference type="SUPFAM" id="SSF57196">
    <property type="entry name" value="EGF/Laminin"/>
    <property type="match status" value="1"/>
</dbReference>
<dbReference type="InterPro" id="IPR003599">
    <property type="entry name" value="Ig_sub"/>
</dbReference>
<dbReference type="PRINTS" id="PR01265">
    <property type="entry name" value="LINKMODULE"/>
</dbReference>
<dbReference type="FunFam" id="3.10.100.10:FF:000002">
    <property type="entry name" value="Hyaluronan proteoglycan link protein 1"/>
    <property type="match status" value="1"/>
</dbReference>
<dbReference type="GO" id="GO:0007155">
    <property type="term" value="P:cell adhesion"/>
    <property type="evidence" value="ECO:0007669"/>
    <property type="project" value="InterPro"/>
</dbReference>
<dbReference type="Pfam" id="PF00059">
    <property type="entry name" value="Lectin_C"/>
    <property type="match status" value="1"/>
</dbReference>
<keyword evidence="5" id="KW-0654">Proteoglycan</keyword>
<dbReference type="Pfam" id="PF07686">
    <property type="entry name" value="V-set"/>
    <property type="match status" value="1"/>
</dbReference>
<feature type="disulfide bond" evidence="11">
    <location>
        <begin position="208"/>
        <end position="229"/>
    </location>
</feature>
<dbReference type="SMART" id="SM00181">
    <property type="entry name" value="EGF"/>
    <property type="match status" value="1"/>
</dbReference>
<dbReference type="OrthoDB" id="7357196at2759"/>
<dbReference type="Gene3D" id="2.10.25.10">
    <property type="entry name" value="Laminin"/>
    <property type="match status" value="1"/>
</dbReference>
<dbReference type="CDD" id="cd00054">
    <property type="entry name" value="EGF_CA"/>
    <property type="match status" value="1"/>
</dbReference>
<dbReference type="FunFam" id="3.10.100.10:FF:000011">
    <property type="entry name" value="Aggrecan core protein"/>
    <property type="match status" value="1"/>
</dbReference>
<reference evidence="19" key="1">
    <citation type="submission" date="2021-01" db="EMBL/GenBank/DDBJ databases">
        <authorList>
            <person name="Zahm M."/>
            <person name="Roques C."/>
            <person name="Cabau C."/>
            <person name="Klopp C."/>
            <person name="Donnadieu C."/>
            <person name="Jouanno E."/>
            <person name="Lampietro C."/>
            <person name="Louis A."/>
            <person name="Herpin A."/>
            <person name="Echchiki A."/>
            <person name="Berthelot C."/>
            <person name="Parey E."/>
            <person name="Roest-Crollius H."/>
            <person name="Braasch I."/>
            <person name="Postlethwait J."/>
            <person name="Bobe J."/>
            <person name="Montfort J."/>
            <person name="Bouchez O."/>
            <person name="Begum T."/>
            <person name="Mejri S."/>
            <person name="Adams A."/>
            <person name="Chen W.-J."/>
            <person name="Guiguen Y."/>
        </authorList>
    </citation>
    <scope>NUCLEOTIDE SEQUENCE</scope>
    <source>
        <tissue evidence="19">Blood</tissue>
    </source>
</reference>
<feature type="compositionally biased region" description="Polar residues" evidence="12">
    <location>
        <begin position="783"/>
        <end position="799"/>
    </location>
</feature>
<dbReference type="SMART" id="SM00034">
    <property type="entry name" value="CLECT"/>
    <property type="match status" value="1"/>
</dbReference>
<feature type="domain" description="C-type lectin" evidence="15">
    <location>
        <begin position="885"/>
        <end position="999"/>
    </location>
</feature>
<dbReference type="InterPro" id="IPR036179">
    <property type="entry name" value="Ig-like_dom_sf"/>
</dbReference>
<comment type="caution">
    <text evidence="19">The sequence shown here is derived from an EMBL/GenBank/DDBJ whole genome shotgun (WGS) entry which is preliminary data.</text>
</comment>
<dbReference type="InterPro" id="IPR007110">
    <property type="entry name" value="Ig-like_dom"/>
</dbReference>
<organism evidence="19 20">
    <name type="scientific">Albula goreensis</name>
    <dbReference type="NCBI Taxonomy" id="1534307"/>
    <lineage>
        <taxon>Eukaryota</taxon>
        <taxon>Metazoa</taxon>
        <taxon>Chordata</taxon>
        <taxon>Craniata</taxon>
        <taxon>Vertebrata</taxon>
        <taxon>Euteleostomi</taxon>
        <taxon>Actinopterygii</taxon>
        <taxon>Neopterygii</taxon>
        <taxon>Teleostei</taxon>
        <taxon>Albuliformes</taxon>
        <taxon>Albulidae</taxon>
        <taxon>Albula</taxon>
    </lineage>
</organism>
<dbReference type="AlphaFoldDB" id="A0A8T3CQJ1"/>
<dbReference type="GO" id="GO:0072534">
    <property type="term" value="C:perineuronal net"/>
    <property type="evidence" value="ECO:0007669"/>
    <property type="project" value="TreeGrafter"/>
</dbReference>
<feature type="domain" description="EGF-like" evidence="14">
    <location>
        <begin position="836"/>
        <end position="872"/>
    </location>
</feature>
<feature type="disulfide bond" evidence="11">
    <location>
        <begin position="304"/>
        <end position="325"/>
    </location>
</feature>
<dbReference type="InterPro" id="IPR013783">
    <property type="entry name" value="Ig-like_fold"/>
</dbReference>
<feature type="domain" description="Link" evidence="18">
    <location>
        <begin position="162"/>
        <end position="257"/>
    </location>
</feature>
<dbReference type="InterPro" id="IPR000742">
    <property type="entry name" value="EGF"/>
</dbReference>
<dbReference type="InterPro" id="IPR016186">
    <property type="entry name" value="C-type_lectin-like/link_sf"/>
</dbReference>
<dbReference type="CDD" id="cd03520">
    <property type="entry name" value="Link_domain_CSPGs_modules_2_4"/>
    <property type="match status" value="1"/>
</dbReference>
<dbReference type="PROSITE" id="PS00615">
    <property type="entry name" value="C_TYPE_LECTIN_1"/>
    <property type="match status" value="1"/>
</dbReference>
<dbReference type="PROSITE" id="PS01241">
    <property type="entry name" value="LINK_1"/>
    <property type="match status" value="1"/>
</dbReference>
<evidence type="ECO:0000256" key="5">
    <source>
        <dbReference type="ARBA" id="ARBA00022974"/>
    </source>
</evidence>
<feature type="region of interest" description="Disordered" evidence="12">
    <location>
        <begin position="399"/>
        <end position="480"/>
    </location>
</feature>
<dbReference type="GO" id="GO:0001501">
    <property type="term" value="P:skeletal system development"/>
    <property type="evidence" value="ECO:0007669"/>
    <property type="project" value="TreeGrafter"/>
</dbReference>
<dbReference type="GO" id="GO:0002052">
    <property type="term" value="P:positive regulation of neuroblast proliferation"/>
    <property type="evidence" value="ECO:0007669"/>
    <property type="project" value="TreeGrafter"/>
</dbReference>
<evidence type="ECO:0000313" key="20">
    <source>
        <dbReference type="Proteomes" id="UP000829720"/>
    </source>
</evidence>
<keyword evidence="6 9" id="KW-1015">Disulfide bond</keyword>
<evidence type="ECO:0000256" key="6">
    <source>
        <dbReference type="ARBA" id="ARBA00023157"/>
    </source>
</evidence>
<dbReference type="Proteomes" id="UP000829720">
    <property type="component" value="Unassembled WGS sequence"/>
</dbReference>
<feature type="region of interest" description="Disordered" evidence="12">
    <location>
        <begin position="531"/>
        <end position="612"/>
    </location>
</feature>
<evidence type="ECO:0000256" key="8">
    <source>
        <dbReference type="ARBA" id="ARBA00023319"/>
    </source>
</evidence>
<evidence type="ECO:0000259" key="14">
    <source>
        <dbReference type="PROSITE" id="PS50026"/>
    </source>
</evidence>
<gene>
    <name evidence="19" type="ORF">AGOR_G00209940</name>
</gene>
<comment type="caution">
    <text evidence="9">Lacks conserved residue(s) required for the propagation of feature annotation.</text>
</comment>
<feature type="region of interest" description="Disordered" evidence="12">
    <location>
        <begin position="666"/>
        <end position="723"/>
    </location>
</feature>
<evidence type="ECO:0000256" key="1">
    <source>
        <dbReference type="ARBA" id="ARBA00004613"/>
    </source>
</evidence>
<evidence type="ECO:0000259" key="15">
    <source>
        <dbReference type="PROSITE" id="PS50041"/>
    </source>
</evidence>
<keyword evidence="7" id="KW-0325">Glycoprotein</keyword>
<dbReference type="SMART" id="SM00406">
    <property type="entry name" value="IGv"/>
    <property type="match status" value="1"/>
</dbReference>
<dbReference type="CDD" id="cd03517">
    <property type="entry name" value="Link_domain_CSPGs_modules_1_3"/>
    <property type="match status" value="1"/>
</dbReference>
<dbReference type="Pfam" id="PF00008">
    <property type="entry name" value="EGF"/>
    <property type="match status" value="1"/>
</dbReference>
<evidence type="ECO:0000256" key="13">
    <source>
        <dbReference type="SAM" id="SignalP"/>
    </source>
</evidence>
<keyword evidence="3 13" id="KW-0732">Signal</keyword>
<dbReference type="GO" id="GO:0005540">
    <property type="term" value="F:hyaluronic acid binding"/>
    <property type="evidence" value="ECO:0007669"/>
    <property type="project" value="InterPro"/>
</dbReference>
<proteinExistence type="predicted"/>
<evidence type="ECO:0000313" key="19">
    <source>
        <dbReference type="EMBL" id="KAI1886040.1"/>
    </source>
</evidence>
<dbReference type="GO" id="GO:0007417">
    <property type="term" value="P:central nervous system development"/>
    <property type="evidence" value="ECO:0007669"/>
    <property type="project" value="TreeGrafter"/>
</dbReference>
<dbReference type="SUPFAM" id="SSF57535">
    <property type="entry name" value="Complement control module/SCR domain"/>
    <property type="match status" value="1"/>
</dbReference>
<keyword evidence="8" id="KW-0393">Immunoglobulin domain</keyword>
<evidence type="ECO:0000256" key="9">
    <source>
        <dbReference type="PROSITE-ProRule" id="PRU00076"/>
    </source>
</evidence>
<evidence type="ECO:0000256" key="11">
    <source>
        <dbReference type="PROSITE-ProRule" id="PRU00323"/>
    </source>
</evidence>
<dbReference type="EMBL" id="JAERUA010000020">
    <property type="protein sequence ID" value="KAI1886040.1"/>
    <property type="molecule type" value="Genomic_DNA"/>
</dbReference>
<name>A0A8T3CQJ1_9TELE</name>
<evidence type="ECO:0000256" key="12">
    <source>
        <dbReference type="SAM" id="MobiDB-lite"/>
    </source>
</evidence>
<feature type="compositionally biased region" description="Low complexity" evidence="12">
    <location>
        <begin position="668"/>
        <end position="693"/>
    </location>
</feature>
<feature type="compositionally biased region" description="Basic and acidic residues" evidence="12">
    <location>
        <begin position="800"/>
        <end position="812"/>
    </location>
</feature>
<evidence type="ECO:0000256" key="10">
    <source>
        <dbReference type="PROSITE-ProRule" id="PRU00302"/>
    </source>
</evidence>
<dbReference type="InterPro" id="IPR018378">
    <property type="entry name" value="C-type_lectin_CS"/>
</dbReference>
<dbReference type="PROSITE" id="PS50963">
    <property type="entry name" value="LINK_2"/>
    <property type="match status" value="2"/>
</dbReference>
<dbReference type="FunFam" id="2.10.70.10:FF:000003">
    <property type="entry name" value="Versican core protein"/>
    <property type="match status" value="1"/>
</dbReference>
<dbReference type="SMART" id="SM00409">
    <property type="entry name" value="IG"/>
    <property type="match status" value="1"/>
</dbReference>
<dbReference type="PANTHER" id="PTHR22804">
    <property type="entry name" value="AGGRECAN/VERSICAN PROTEOGLYCAN"/>
    <property type="match status" value="1"/>
</dbReference>
<dbReference type="Pfam" id="PF00084">
    <property type="entry name" value="Sushi"/>
    <property type="match status" value="1"/>
</dbReference>
<evidence type="ECO:0000256" key="3">
    <source>
        <dbReference type="ARBA" id="ARBA00022729"/>
    </source>
</evidence>
<keyword evidence="2" id="KW-0964">Secreted</keyword>
<feature type="domain" description="Sushi" evidence="17">
    <location>
        <begin position="1003"/>
        <end position="1063"/>
    </location>
</feature>
<dbReference type="GO" id="GO:0005615">
    <property type="term" value="C:extracellular space"/>
    <property type="evidence" value="ECO:0007669"/>
    <property type="project" value="TreeGrafter"/>
</dbReference>
<dbReference type="CDD" id="cd00033">
    <property type="entry name" value="CCP"/>
    <property type="match status" value="1"/>
</dbReference>
<dbReference type="PROSITE" id="PS50835">
    <property type="entry name" value="IG_LIKE"/>
    <property type="match status" value="1"/>
</dbReference>
<feature type="compositionally biased region" description="Pro residues" evidence="12">
    <location>
        <begin position="814"/>
        <end position="823"/>
    </location>
</feature>
<feature type="compositionally biased region" description="Gly residues" evidence="12">
    <location>
        <begin position="694"/>
        <end position="720"/>
    </location>
</feature>
<dbReference type="SMART" id="SM00445">
    <property type="entry name" value="LINK"/>
    <property type="match status" value="2"/>
</dbReference>
<protein>
    <recommendedName>
        <fullName evidence="21">Brevican core protein-like</fullName>
    </recommendedName>
</protein>
<dbReference type="Pfam" id="PF00193">
    <property type="entry name" value="Xlink"/>
    <property type="match status" value="2"/>
</dbReference>
<dbReference type="InterPro" id="IPR000436">
    <property type="entry name" value="Sushi_SCR_CCP_dom"/>
</dbReference>
<keyword evidence="10" id="KW-0768">Sushi</keyword>
<sequence>MRLYMSLLLLLLCDLCPLILASLPNSDPGPDDTRLLQVTIPQPSPVSAFLGGSLTLPCLVSLTKPPPSPPALGLHAVPLPRVKWSLVSAGQDTEILVAQGERVKISEAYVGRASLPNYASSPADLTLRLEGLRSNDTGFYRCEVQQDLEDAHDLAQVKVKGVVFHYRHTSSRYAFSFWEARQACAEIGASMASPEQLLAAYHSGYEQCDAGWLSDQSVRYPIQMPREGCFGDMDGYPGVRNYGMQDPDALFDVYCYVDNIDGEVFHTPLNLTLAEAKAFCQKAGARLATTGELYAAWKDGMDHCSPGWLADGSVRYPIVTPRERCGGPDPGVKTIYRFSNQTGFPEVDSLYGVYCLQGNGNSQTNMPLGYMSTEPEDRSQGIVTLSEPLEDRIQGRLAKQVESEAKGSLESFSVSNERRQRRPAKATVAAEGAVPYPITPMSIPREHQPTRDANVASGGPRKAARPSHNHSGKRKSQGPLTLVTPAEEQNSDVSAQFTGSPYWTATATATHKDKSSGSTDPGDRAVIRTENTHSSASVDSDGPATSEPVDTASSRTLDQTVYQQGKGFRKKGSGTALPGSSRPVHTEGEPPVSGGESVTSMETGSGSGEIPVTLLTPVPFTLIGPASSHWPVEVESITSKNLETHIPQEGLGEAPEVLNATLQANETGSSASGESGSASGESGSGSGAEDLSGSGSGSGFSSGSGSGSGFSSGSGSGSGEGSAMTGFPYSAEFGNFTVGDNETANNTAVDDPASSNTEEEGEKQPSTEAPPVGLDVTLLPDESLTSSWDTHPSPTIPQESRSDLEYSGDHTTPHLPPAKPRPLPNQRGVVETAGSVLDACLENPCANGGTCVESGGSVKCLCLPSYGGDFCQTETEECDVGWEKFQGFCYKHFYKRQAWEVAEQHCRLYGGHLVSVMSPEEQEFVNNKYREYQWTGLNDRVIEGDFRWSDGNPLLYENWYRGQPDSYFLSGENCVVMVWFDDGRWSDVPCNYHLSYTCKKGTSLCGPPPVVPNAMMFGKLRPRYETYSRVRYYCREGFWQRHYPVIQCLPNGQWEKPQITCIPAPVTTASQETTSPSMEMMTLLMEDVSTENTTPKFWDIK</sequence>
<dbReference type="FunFam" id="3.10.100.10:FF:000003">
    <property type="entry name" value="Versican core protein"/>
    <property type="match status" value="1"/>
</dbReference>
<dbReference type="InterPro" id="IPR013106">
    <property type="entry name" value="Ig_V-set"/>
</dbReference>
<dbReference type="GO" id="GO:0045202">
    <property type="term" value="C:synapse"/>
    <property type="evidence" value="ECO:0007669"/>
    <property type="project" value="TreeGrafter"/>
</dbReference>
<dbReference type="InterPro" id="IPR035976">
    <property type="entry name" value="Sushi/SCR/CCP_sf"/>
</dbReference>
<feature type="compositionally biased region" description="Polar residues" evidence="12">
    <location>
        <begin position="738"/>
        <end position="756"/>
    </location>
</feature>
<dbReference type="PANTHER" id="PTHR22804:SF41">
    <property type="entry name" value="BREVICAN CORE PROTEIN"/>
    <property type="match status" value="1"/>
</dbReference>
<dbReference type="PROSITE" id="PS50026">
    <property type="entry name" value="EGF_3"/>
    <property type="match status" value="1"/>
</dbReference>
<evidence type="ECO:0008006" key="21">
    <source>
        <dbReference type="Google" id="ProtNLM"/>
    </source>
</evidence>
<feature type="compositionally biased region" description="Polar residues" evidence="12">
    <location>
        <begin position="551"/>
        <end position="563"/>
    </location>
</feature>
<dbReference type="InterPro" id="IPR016187">
    <property type="entry name" value="CTDL_fold"/>
</dbReference>
<evidence type="ECO:0000259" key="17">
    <source>
        <dbReference type="PROSITE" id="PS50923"/>
    </source>
</evidence>